<reference evidence="4" key="1">
    <citation type="submission" date="2016-10" db="EMBL/GenBank/DDBJ databases">
        <authorList>
            <person name="Varghese N."/>
            <person name="Submissions S."/>
        </authorList>
    </citation>
    <scope>NUCLEOTIDE SEQUENCE [LARGE SCALE GENOMIC DNA]</scope>
    <source>
        <strain evidence="4">DSM 6150</strain>
    </source>
</reference>
<dbReference type="PANTHER" id="PTHR46558:SF11">
    <property type="entry name" value="HTH-TYPE TRANSCRIPTIONAL REGULATOR XRE"/>
    <property type="match status" value="1"/>
</dbReference>
<dbReference type="SMART" id="SM00530">
    <property type="entry name" value="HTH_XRE"/>
    <property type="match status" value="1"/>
</dbReference>
<evidence type="ECO:0000313" key="3">
    <source>
        <dbReference type="EMBL" id="SFN44910.1"/>
    </source>
</evidence>
<dbReference type="EMBL" id="FOVE01000009">
    <property type="protein sequence ID" value="SFN44910.1"/>
    <property type="molecule type" value="Genomic_DNA"/>
</dbReference>
<protein>
    <submittedName>
        <fullName evidence="3">Transcriptional regulator, contains XRE-family HTH domain</fullName>
    </submittedName>
</protein>
<gene>
    <name evidence="3" type="ORF">SAMN05660284_01516</name>
</gene>
<dbReference type="PANTHER" id="PTHR46558">
    <property type="entry name" value="TRACRIPTIONAL REGULATORY PROTEIN-RELATED-RELATED"/>
    <property type="match status" value="1"/>
</dbReference>
<dbReference type="PROSITE" id="PS50943">
    <property type="entry name" value="HTH_CROC1"/>
    <property type="match status" value="1"/>
</dbReference>
<dbReference type="Proteomes" id="UP000242869">
    <property type="component" value="Unassembled WGS sequence"/>
</dbReference>
<sequence>MSKTDTAQLAVAIGRIIAKQRQAKNLTQEQIAEILGIGSEAVSRIERGAVMPTIPRLVELADLFQCNVSDLLTAVSPRPSDQAQYLDGLLAPLGESDRTMIVNMVERLATRLVRQ</sequence>
<dbReference type="STRING" id="83765.SAMN05660284_01516"/>
<feature type="domain" description="HTH cro/C1-type" evidence="2">
    <location>
        <begin position="17"/>
        <end position="71"/>
    </location>
</feature>
<dbReference type="Pfam" id="PF01381">
    <property type="entry name" value="HTH_3"/>
    <property type="match status" value="1"/>
</dbReference>
<dbReference type="GO" id="GO:0003677">
    <property type="term" value="F:DNA binding"/>
    <property type="evidence" value="ECO:0007669"/>
    <property type="project" value="UniProtKB-KW"/>
</dbReference>
<dbReference type="AlphaFoldDB" id="A0A1I4Z4V9"/>
<dbReference type="OrthoDB" id="5524454at2"/>
<evidence type="ECO:0000256" key="1">
    <source>
        <dbReference type="ARBA" id="ARBA00023125"/>
    </source>
</evidence>
<proteinExistence type="predicted"/>
<keyword evidence="1" id="KW-0238">DNA-binding</keyword>
<name>A0A1I4Z4V9_9NEIS</name>
<evidence type="ECO:0000259" key="2">
    <source>
        <dbReference type="PROSITE" id="PS50943"/>
    </source>
</evidence>
<organism evidence="3 4">
    <name type="scientific">Formivibrio citricus</name>
    <dbReference type="NCBI Taxonomy" id="83765"/>
    <lineage>
        <taxon>Bacteria</taxon>
        <taxon>Pseudomonadati</taxon>
        <taxon>Pseudomonadota</taxon>
        <taxon>Betaproteobacteria</taxon>
        <taxon>Neisseriales</taxon>
        <taxon>Chitinibacteraceae</taxon>
        <taxon>Formivibrio</taxon>
    </lineage>
</organism>
<keyword evidence="4" id="KW-1185">Reference proteome</keyword>
<dbReference type="InterPro" id="IPR010982">
    <property type="entry name" value="Lambda_DNA-bd_dom_sf"/>
</dbReference>
<evidence type="ECO:0000313" key="4">
    <source>
        <dbReference type="Proteomes" id="UP000242869"/>
    </source>
</evidence>
<accession>A0A1I4Z4V9</accession>
<dbReference type="CDD" id="cd00093">
    <property type="entry name" value="HTH_XRE"/>
    <property type="match status" value="1"/>
</dbReference>
<dbReference type="Gene3D" id="1.10.260.40">
    <property type="entry name" value="lambda repressor-like DNA-binding domains"/>
    <property type="match status" value="1"/>
</dbReference>
<dbReference type="RefSeq" id="WP_091193813.1">
    <property type="nucleotide sequence ID" value="NZ_FOVE01000009.1"/>
</dbReference>
<dbReference type="SUPFAM" id="SSF47413">
    <property type="entry name" value="lambda repressor-like DNA-binding domains"/>
    <property type="match status" value="1"/>
</dbReference>
<dbReference type="InterPro" id="IPR001387">
    <property type="entry name" value="Cro/C1-type_HTH"/>
</dbReference>